<dbReference type="PANTHER" id="PTHR12411">
    <property type="entry name" value="CYSTEINE PROTEASE FAMILY C1-RELATED"/>
    <property type="match status" value="1"/>
</dbReference>
<evidence type="ECO:0000256" key="1">
    <source>
        <dbReference type="ARBA" id="ARBA00008455"/>
    </source>
</evidence>
<dbReference type="Pfam" id="PF00112">
    <property type="entry name" value="Peptidase_C1"/>
    <property type="match status" value="1"/>
</dbReference>
<proteinExistence type="inferred from homology"/>
<dbReference type="Proteomes" id="UP000663852">
    <property type="component" value="Unassembled WGS sequence"/>
</dbReference>
<dbReference type="GO" id="GO:0006508">
    <property type="term" value="P:proteolysis"/>
    <property type="evidence" value="ECO:0007669"/>
    <property type="project" value="InterPro"/>
</dbReference>
<gene>
    <name evidence="3" type="ORF">EDS130_LOCUS16707</name>
</gene>
<dbReference type="AlphaFoldDB" id="A0A814JKP7"/>
<dbReference type="GO" id="GO:0008234">
    <property type="term" value="F:cysteine-type peptidase activity"/>
    <property type="evidence" value="ECO:0007669"/>
    <property type="project" value="InterPro"/>
</dbReference>
<dbReference type="CDD" id="cd02619">
    <property type="entry name" value="Peptidase_C1"/>
    <property type="match status" value="1"/>
</dbReference>
<dbReference type="InterPro" id="IPR025660">
    <property type="entry name" value="Pept_his_AS"/>
</dbReference>
<dbReference type="InterPro" id="IPR013128">
    <property type="entry name" value="Peptidase_C1A"/>
</dbReference>
<evidence type="ECO:0000259" key="2">
    <source>
        <dbReference type="SMART" id="SM00645"/>
    </source>
</evidence>
<dbReference type="InterPro" id="IPR000668">
    <property type="entry name" value="Peptidase_C1A_C"/>
</dbReference>
<name>A0A814JKP7_ADIRI</name>
<dbReference type="Gene3D" id="3.90.70.10">
    <property type="entry name" value="Cysteine proteinases"/>
    <property type="match status" value="1"/>
</dbReference>
<sequence length="351" mass="40478">MSRKTFLINKLSNHKYRLNGIWPSNRLPNKGNLCQSFNNRVTYTPEELPPKVDLRNDMTTLENQSSIGSCSANALAGAYEYLIKKLHGESIDISRLFIYYNSREKDQPSEPITDSGCSMTSAIEALEELGTCLESLWPYDISKVNTRPNEEVYTSAKSHTISQALQVDINLHEMKSCLAQGFPFVFGLHLFTSFDKAAKTGVVPMPTSNDRNRQSDGSHALVAVGYSDQSQSFIVRNSWGEDWGDRGYCYIPYDYLTDSDLCFDVWTIRKVSNNDFGKENWDYNDEIDYQNIDNYNYDEDNSDDYRTIEQFDENDFEIDSFDDSARDYVDDNSWNTNDQFNYDDNQGEYYQ</sequence>
<dbReference type="SMART" id="SM00645">
    <property type="entry name" value="Pept_C1"/>
    <property type="match status" value="1"/>
</dbReference>
<dbReference type="InterPro" id="IPR038765">
    <property type="entry name" value="Papain-like_cys_pep_sf"/>
</dbReference>
<reference evidence="3" key="1">
    <citation type="submission" date="2021-02" db="EMBL/GenBank/DDBJ databases">
        <authorList>
            <person name="Nowell W R."/>
        </authorList>
    </citation>
    <scope>NUCLEOTIDE SEQUENCE</scope>
</reference>
<evidence type="ECO:0000313" key="4">
    <source>
        <dbReference type="Proteomes" id="UP000663852"/>
    </source>
</evidence>
<comment type="similarity">
    <text evidence="1">Belongs to the peptidase C1 family.</text>
</comment>
<protein>
    <recommendedName>
        <fullName evidence="2">Peptidase C1A papain C-terminal domain-containing protein</fullName>
    </recommendedName>
</protein>
<feature type="domain" description="Peptidase C1A papain C-terminal" evidence="2">
    <location>
        <begin position="48"/>
        <end position="265"/>
    </location>
</feature>
<accession>A0A814JKP7</accession>
<organism evidence="3 4">
    <name type="scientific">Adineta ricciae</name>
    <name type="common">Rotifer</name>
    <dbReference type="NCBI Taxonomy" id="249248"/>
    <lineage>
        <taxon>Eukaryota</taxon>
        <taxon>Metazoa</taxon>
        <taxon>Spiralia</taxon>
        <taxon>Gnathifera</taxon>
        <taxon>Rotifera</taxon>
        <taxon>Eurotatoria</taxon>
        <taxon>Bdelloidea</taxon>
        <taxon>Adinetida</taxon>
        <taxon>Adinetidae</taxon>
        <taxon>Adineta</taxon>
    </lineage>
</organism>
<dbReference type="PROSITE" id="PS00639">
    <property type="entry name" value="THIOL_PROTEASE_HIS"/>
    <property type="match status" value="1"/>
</dbReference>
<dbReference type="EMBL" id="CAJNOJ010000073">
    <property type="protein sequence ID" value="CAF1036816.1"/>
    <property type="molecule type" value="Genomic_DNA"/>
</dbReference>
<dbReference type="SUPFAM" id="SSF54001">
    <property type="entry name" value="Cysteine proteinases"/>
    <property type="match status" value="1"/>
</dbReference>
<evidence type="ECO:0000313" key="3">
    <source>
        <dbReference type="EMBL" id="CAF1036816.1"/>
    </source>
</evidence>
<dbReference type="OrthoDB" id="10043648at2759"/>
<comment type="caution">
    <text evidence="3">The sequence shown here is derived from an EMBL/GenBank/DDBJ whole genome shotgun (WGS) entry which is preliminary data.</text>
</comment>